<feature type="region of interest" description="Disordered" evidence="1">
    <location>
        <begin position="561"/>
        <end position="583"/>
    </location>
</feature>
<feature type="transmembrane region" description="Helical" evidence="2">
    <location>
        <begin position="2164"/>
        <end position="2185"/>
    </location>
</feature>
<feature type="transmembrane region" description="Helical" evidence="2">
    <location>
        <begin position="1011"/>
        <end position="1029"/>
    </location>
</feature>
<evidence type="ECO:0000313" key="4">
    <source>
        <dbReference type="EMBL" id="CDU25896.1"/>
    </source>
</evidence>
<keyword evidence="2" id="KW-0812">Transmembrane</keyword>
<evidence type="ECO:0000256" key="1">
    <source>
        <dbReference type="SAM" id="MobiDB-lite"/>
    </source>
</evidence>
<dbReference type="OrthoDB" id="2556855at2759"/>
<keyword evidence="3" id="KW-0732">Signal</keyword>
<feature type="region of interest" description="Disordered" evidence="1">
    <location>
        <begin position="83"/>
        <end position="112"/>
    </location>
</feature>
<gene>
    <name evidence="4" type="ORF">SPSC_06067</name>
</gene>
<feature type="compositionally biased region" description="Basic and acidic residues" evidence="1">
    <location>
        <begin position="563"/>
        <end position="574"/>
    </location>
</feature>
<feature type="compositionally biased region" description="Polar residues" evidence="1">
    <location>
        <begin position="1566"/>
        <end position="1575"/>
    </location>
</feature>
<feature type="compositionally biased region" description="Low complexity" evidence="1">
    <location>
        <begin position="958"/>
        <end position="976"/>
    </location>
</feature>
<feature type="transmembrane region" description="Helical" evidence="2">
    <location>
        <begin position="1448"/>
        <end position="1466"/>
    </location>
</feature>
<feature type="transmembrane region" description="Helical" evidence="2">
    <location>
        <begin position="1645"/>
        <end position="1663"/>
    </location>
</feature>
<dbReference type="EMBL" id="LK056692">
    <property type="protein sequence ID" value="CDU25896.1"/>
    <property type="molecule type" value="Genomic_DNA"/>
</dbReference>
<feature type="transmembrane region" description="Helical" evidence="2">
    <location>
        <begin position="2401"/>
        <end position="2424"/>
    </location>
</feature>
<feature type="chain" id="PRO_5007281324" description="Transmembrane protein" evidence="3">
    <location>
        <begin position="20"/>
        <end position="3076"/>
    </location>
</feature>
<feature type="region of interest" description="Disordered" evidence="1">
    <location>
        <begin position="389"/>
        <end position="412"/>
    </location>
</feature>
<evidence type="ECO:0000256" key="3">
    <source>
        <dbReference type="SAM" id="SignalP"/>
    </source>
</evidence>
<proteinExistence type="predicted"/>
<sequence>MRLVLLFAAVYILIAAVACQPLREAKAELELSKRYNRKPPDRFKFARPASPKVKRRFQALASAADAVSEAVSRFRARVRGAKDAVQTTEENTHLVTPKAKPFARPIAKSESPDPSLKPLYKFEFQGNEAGYTGDIDQDMRKAKLYGRPPVMSGPNTDVASTSKADASLGTEVEGNKKEYKHMWQDPEQRPWMLAGAVVSALATYLLARNIKQDLETTQNLNAVSASSQDQQQAAVQQALDQNAALEASRSGNSARLRRRNSDLSANVATEHTQAPRQVHVFKRFNPFAAIRERVSRISMAEGYSNLVNLTMNLPSETKRLLVGYILGAVAMVTTGSTLIYFYCKGIAHHHSDPKPLPANYTVPETPPSPPSAPSDPVVHTLFKRSVLPRSGDSLDNSATPQQKTPLSPGITGTADPRFVREYPGATISLVVLVVGSLLACKGYESHKAHKQHREGTNVDLFGRPADRLLRRASLNGLEELRDGGLHIRFRDALATFVIIGLGVGGVTYAVTKIRKAHHHDNQKHKRDVSASSNHQQLRRGPFQGGNTLELMDNALSGVRSSHAKMDLPSPRHADPQTAEDPPMDNPLHIAIGALITAAIGVPAIVFSIREILHANHEQDAKHHKRDLSAHSTPHELRRRVMSDNMIMDMIRSSCGAAHKKGSLPTGAMEEAEEDRVDPHDRIIHALAAAALVKAANGGSFWLFHDKAHEQDGGTYKHGAQPRSPPPRRPGERIEKRMVQAERGVEMGNVDGTSLKPRKRMYEEPHYFRGSSRQALAGISIIALPLLGLTIWQAIENYKLSKEEPEAFGLPDGPYDKFLHKHMVQADPPVKASIGVDSPSASLQRRRATSGSLGRLGRNFDQVLFYAIGGLILYSVGNRIHAAIEDEVNEHDGQRYNRGVQPSPPYTRSTRVGERFSKRMVTSPREVEMSTMGAHHPDEAESALLSATHDSAAPDPARVHASGRAARSRAPAAHPHGTQAAVEANILRQIMNQVIADINHATHQMIVHKSQTSIIGIIIIALGISGYVVYEMIKHPDGKYDDEDGDVQNSHSKPPSPSHGLGNHLKKRMVPLDRAIEMGRMAEHDLPPTPQESSFIASRGRALMDKLAWKLSVAIAASVATGFAILGIGIRELWNYFHPHHDDDDDEPKSEPFSPPHKLVERASLQRPDLFPGSASSHEQLYKRAFLRGQTESTGETVAAEVSRVSSGVTPHNVAAPGPIEAASHIGPEAQDRIKAVVQQVGEHLGKYAPIYAGVSLGLATFGGALALTACMSKHLQDHHKRDLVKRGFLPLEGEAIVDGTRSITQASSERLKLARQRLGEHLQFHGTEYYAYLVALILAGVGITLVVGSVKLAKEEERENTLHKRSVSTFQAEAIVEDASHITQVEPDRQEAKARQDPGLAKYGLSMSEVRMNPEKSRAIAAAGGRRVRSAGRRVNEHLDDNADICSVLILALLVAGAGGGIWFYNHKLGQKDKEKHNLSKRSLSPPEPEAIVEETKALAQEGEQQSKAAAQRLGRFIVRYKQGEIFALTAVAIAASVTYLGLLVNSLIKEADESERQEEPAHVQQVEQAHRSNALSKRAPSLAVFRNASEDAILAVRMVIRRWQRAARRRWMDRRPTLPVVRLGAGRPSREAQWQRVARKATPFVAGTAIGGSLALTYFAILKEIKRQELEREHLELRKYLQEREKAEHGADSPHRLSKRGTALTQLSGLLERTGADLKSLVHKTPLTAEERQARNGRLLKLGVIVGTAAAFEVFKTYIMYEAIKWHVQDKDRQRFQDEWRRQQQVQQQQLSESGLGSPRSLSKRALPLPKLLDALRVAKADFRSLASGQRLPRAARLARNRRMRKYAAVGGAVTVLQVIQFYLLYRLLKHPHNNRDRQRSQDAWNQQQQHQTVEGASNPKGRTESSGTAPGRTTSGSLSSPSGELQKRAGISPVSASQLAQAVEHPPPFYQLRRLGNNLREWGSDVGEKVVDHIRPITWTLGVLTVMTALYESIEIVAHKHPEWFEGHQPALNPNENLRKRELYGDELPIAEASSRPSVAFRKRSELEPLAKAVSETVQKGESKLQRAKRLNAEASATAAAAAIVVGGLVLAVGLPGFLAVATIGSLYGGNTDQAHGANSLHKRADVLPVSERMMVRVRELAAKHREWRQAKLKKHEVDILIAKRLGVLALIAPYVVGIYLLALSGGNGSRGPMSKPYQQLRKRQLSDDELVGSDTWHGQLSPLRKRAGAGEVAVGATREVAQQACGIIVWGRPAEEARATTRVETGEAARYQEDKNSQLKAAAVIAALVAVLYSATIACTLKKCIRIKPRPSRDKALHPNETLHKRQLELMVSNTRRLHKRYNIRAVPKLEEESRREAQEWATLVMRQQATAGTQEDHRVSTWVQELREPERTWKDDVAFAASFAVLLAAMATPGAIASYVGYKVSREKEKEAAKHHGSIPNENLHKRDLEPLASTALTEQSVPLQKRNALKPVMVDKALEATRKARTDWPEKLRELRFKLVVNAMIAASVTALMAVVFLPVEIEAFKRRKELKKEIDDRIRVLRQNGPFKHELDRHEASSRQSTPLRKRSNVAPVAETATEVATEASEQALAAAQRAKARLRENAVFYAKMTGLGTAIVALMLSPWELEGIGKLVDAQRLKQEEAKEKQELHRRALVRDEQAPKLGKRLEIVLSGAVMMRVLNQVALGSHRSEIFGLFGDGSERLARPRHRLQRRPRPVAASASPNDLARIAREVTRSRVRAAEREQAAPMLKKRMVQLHGLVEPSGTVMLRVFRQVVLGSHRSSIFDMSDDDADTESSLPAPQLPTYTRPPRSTTSASPADLVRIAEEVTRARNRAAEHEVRRDGDDQTQPVLKKRVVQPAGLVEPTGTVTLRVFRQLAIGAHRSDIFALFDDDDSDAEYVPLPSSRLPVYRRPLRPVDSSASPADLARIAREVTRSRERALVDRDEGLQRRELRKRMVQSSGLVEPTGTVTLRVIRQIAIGSHHDLVRIALEVTPARAREVEQDDEHRGVQMEKRASTSNAAGIAVLGLGVMYVLYRLKSETVPERDVLPHPHRFLYGMPLPHRQRHDGY</sequence>
<dbReference type="PANTHER" id="PTHR34491:SF74">
    <property type="entry name" value="DUF4456 DOMAIN-CONTAINING PROTEIN"/>
    <property type="match status" value="1"/>
</dbReference>
<feature type="transmembrane region" description="Helical" evidence="2">
    <location>
        <begin position="321"/>
        <end position="342"/>
    </location>
</feature>
<feature type="region of interest" description="Disordered" evidence="1">
    <location>
        <begin position="2793"/>
        <end position="2824"/>
    </location>
</feature>
<dbReference type="PANTHER" id="PTHR34491">
    <property type="entry name" value="A-TYPE INCLUSION PROTEIN, PUTATIVE-RELATED"/>
    <property type="match status" value="1"/>
</dbReference>
<feature type="region of interest" description="Disordered" evidence="1">
    <location>
        <begin position="1556"/>
        <end position="1575"/>
    </location>
</feature>
<evidence type="ECO:0008006" key="5">
    <source>
        <dbReference type="Google" id="ProtNLM"/>
    </source>
</evidence>
<organism evidence="4">
    <name type="scientific">Sporisorium scitamineum</name>
    <dbReference type="NCBI Taxonomy" id="49012"/>
    <lineage>
        <taxon>Eukaryota</taxon>
        <taxon>Fungi</taxon>
        <taxon>Dikarya</taxon>
        <taxon>Basidiomycota</taxon>
        <taxon>Ustilaginomycotina</taxon>
        <taxon>Ustilaginomycetes</taxon>
        <taxon>Ustilaginales</taxon>
        <taxon>Ustilaginaceae</taxon>
        <taxon>Sporisorium</taxon>
    </lineage>
</organism>
<protein>
    <recommendedName>
        <fullName evidence="5">Transmembrane protein</fullName>
    </recommendedName>
</protein>
<keyword evidence="2" id="KW-0472">Membrane</keyword>
<feature type="region of interest" description="Disordered" evidence="1">
    <location>
        <begin position="233"/>
        <end position="259"/>
    </location>
</feature>
<feature type="transmembrane region" description="Helical" evidence="2">
    <location>
        <begin position="774"/>
        <end position="794"/>
    </location>
</feature>
<feature type="transmembrane region" description="Helical" evidence="2">
    <location>
        <begin position="1526"/>
        <end position="1549"/>
    </location>
</feature>
<feature type="compositionally biased region" description="Polar residues" evidence="1">
    <location>
        <begin position="393"/>
        <end position="405"/>
    </location>
</feature>
<feature type="compositionally biased region" description="Polar residues" evidence="1">
    <location>
        <begin position="1906"/>
        <end position="1925"/>
    </location>
</feature>
<accession>A0A127ZIQ2</accession>
<feature type="compositionally biased region" description="Polar residues" evidence="1">
    <location>
        <begin position="1883"/>
        <end position="1897"/>
    </location>
</feature>
<evidence type="ECO:0000256" key="2">
    <source>
        <dbReference type="SAM" id="Phobius"/>
    </source>
</evidence>
<feature type="transmembrane region" description="Helical" evidence="2">
    <location>
        <begin position="1848"/>
        <end position="1867"/>
    </location>
</feature>
<dbReference type="PROSITE" id="PS51257">
    <property type="entry name" value="PROKAR_LIPOPROTEIN"/>
    <property type="match status" value="1"/>
</dbReference>
<feature type="transmembrane region" description="Helical" evidence="2">
    <location>
        <begin position="1106"/>
        <end position="1129"/>
    </location>
</feature>
<feature type="region of interest" description="Disordered" evidence="1">
    <location>
        <begin position="517"/>
        <end position="548"/>
    </location>
</feature>
<reference evidence="4" key="1">
    <citation type="submission" date="2014-06" db="EMBL/GenBank/DDBJ databases">
        <authorList>
            <person name="Ju J."/>
            <person name="Zhang J."/>
        </authorList>
    </citation>
    <scope>NUCLEOTIDE SEQUENCE</scope>
    <source>
        <strain evidence="4">SscI8</strain>
    </source>
</reference>
<feature type="transmembrane region" description="Helical" evidence="2">
    <location>
        <begin position="1250"/>
        <end position="1271"/>
    </location>
</feature>
<feature type="compositionally biased region" description="Basic residues" evidence="1">
    <location>
        <begin position="517"/>
        <end position="526"/>
    </location>
</feature>
<feature type="transmembrane region" description="Helical" evidence="2">
    <location>
        <begin position="2081"/>
        <end position="2103"/>
    </location>
</feature>
<feature type="signal peptide" evidence="3">
    <location>
        <begin position="1"/>
        <end position="19"/>
    </location>
</feature>
<feature type="compositionally biased region" description="Low complexity" evidence="1">
    <location>
        <begin position="233"/>
        <end position="245"/>
    </location>
</feature>
<feature type="region of interest" description="Disordered" evidence="1">
    <location>
        <begin position="1876"/>
        <end position="1933"/>
    </location>
</feature>
<feature type="transmembrane region" description="Helical" evidence="2">
    <location>
        <begin position="492"/>
        <end position="511"/>
    </location>
</feature>
<feature type="transmembrane region" description="Helical" evidence="2">
    <location>
        <begin position="587"/>
        <end position="608"/>
    </location>
</feature>
<feature type="transmembrane region" description="Helical" evidence="2">
    <location>
        <begin position="2284"/>
        <end position="2304"/>
    </location>
</feature>
<feature type="compositionally biased region" description="Low complexity" evidence="1">
    <location>
        <begin position="2814"/>
        <end position="2824"/>
    </location>
</feature>
<feature type="transmembrane region" description="Helical" evidence="2">
    <location>
        <begin position="2504"/>
        <end position="2525"/>
    </location>
</feature>
<name>A0A127ZIQ2_9BASI</name>
<feature type="region of interest" description="Disordered" evidence="1">
    <location>
        <begin position="711"/>
        <end position="731"/>
    </location>
</feature>
<feature type="transmembrane region" description="Helical" evidence="2">
    <location>
        <begin position="1329"/>
        <end position="1350"/>
    </location>
</feature>
<feature type="region of interest" description="Disordered" evidence="1">
    <location>
        <begin position="950"/>
        <end position="977"/>
    </location>
</feature>
<feature type="region of interest" description="Disordered" evidence="1">
    <location>
        <begin position="1039"/>
        <end position="1065"/>
    </location>
</feature>
<keyword evidence="2" id="KW-1133">Transmembrane helix</keyword>
<feature type="region of interest" description="Disordered" evidence="1">
    <location>
        <begin position="2555"/>
        <end position="2578"/>
    </location>
</feature>